<feature type="region of interest" description="Disordered" evidence="1">
    <location>
        <begin position="305"/>
        <end position="327"/>
    </location>
</feature>
<dbReference type="InterPro" id="IPR036397">
    <property type="entry name" value="RNaseH_sf"/>
</dbReference>
<sequence length="439" mass="48879">MLALRLMALHALLPLQATSLSVLQKVDVASRMKFVSVLINVHPTRLQLDTTSNITIFSNRLWNSVGRPPVQLTSHSATSACGGRSRPTVPWSADDQRTSRSILVHQTDIRYQDHPSHFPADHGCRVIRPAWYGSAYLDEAIISGRTRDDLRERIATVLQRVQDYGFWLRAGKYQFFISSIKNLGFVFNTTGRCLNPEKSLRLLPAFAAQRPSTFKQTSEKGHNDTGLLIAHKPLKNQRLATVLVNYDLDIRCRRTEDFCQADALSRITSSQCPVEEDTVFTAASIVKNMHQTFLGAICATPTTASNVKQSHTSGPDGPQHHQSVNSVTSTYDASPCIQNSLRILHSSPYHLKSNGQVELFVNTSKRALMKSRGVGPTEEVMQQFLLTYRTTPNPAIPSEFSPAEAPMGRKLRRRFDTILPVENSQKIGDSSSDVDLSPI</sequence>
<comment type="caution">
    <text evidence="3">The sequence shown here is derived from an EMBL/GenBank/DDBJ whole genome shotgun (WGS) entry which is preliminary data.</text>
</comment>
<dbReference type="PANTHER" id="PTHR37984:SF5">
    <property type="entry name" value="PROTEIN NYNRIN-LIKE"/>
    <property type="match status" value="1"/>
</dbReference>
<dbReference type="AlphaFoldDB" id="A0A5J4NCW4"/>
<dbReference type="InterPro" id="IPR012337">
    <property type="entry name" value="RNaseH-like_sf"/>
</dbReference>
<evidence type="ECO:0000313" key="4">
    <source>
        <dbReference type="Proteomes" id="UP000324629"/>
    </source>
</evidence>
<protein>
    <recommendedName>
        <fullName evidence="5">Integrase catalytic domain-containing protein</fullName>
    </recommendedName>
</protein>
<dbReference type="InterPro" id="IPR043128">
    <property type="entry name" value="Rev_trsase/Diguanyl_cyclase"/>
</dbReference>
<reference evidence="3 4" key="1">
    <citation type="journal article" date="2019" name="Gigascience">
        <title>Whole-genome sequence of the oriental lung fluke Paragonimus westermani.</title>
        <authorList>
            <person name="Oey H."/>
            <person name="Zakrzewski M."/>
            <person name="Narain K."/>
            <person name="Devi K.R."/>
            <person name="Agatsuma T."/>
            <person name="Nawaratna S."/>
            <person name="Gobert G.N."/>
            <person name="Jones M.K."/>
            <person name="Ragan M.A."/>
            <person name="McManus D.P."/>
            <person name="Krause L."/>
        </authorList>
    </citation>
    <scope>NUCLEOTIDE SEQUENCE [LARGE SCALE GENOMIC DNA]</scope>
    <source>
        <strain evidence="3 4">IND2009</strain>
    </source>
</reference>
<dbReference type="EMBL" id="QNGE01004038">
    <property type="protein sequence ID" value="KAA3673302.1"/>
    <property type="molecule type" value="Genomic_DNA"/>
</dbReference>
<dbReference type="InterPro" id="IPR050951">
    <property type="entry name" value="Retrovirus_Pol_polyprotein"/>
</dbReference>
<organism evidence="3 4">
    <name type="scientific">Paragonimus westermani</name>
    <dbReference type="NCBI Taxonomy" id="34504"/>
    <lineage>
        <taxon>Eukaryota</taxon>
        <taxon>Metazoa</taxon>
        <taxon>Spiralia</taxon>
        <taxon>Lophotrochozoa</taxon>
        <taxon>Platyhelminthes</taxon>
        <taxon>Trematoda</taxon>
        <taxon>Digenea</taxon>
        <taxon>Plagiorchiida</taxon>
        <taxon>Troglotremata</taxon>
        <taxon>Troglotrematidae</taxon>
        <taxon>Paragonimus</taxon>
    </lineage>
</organism>
<accession>A0A5J4NCW4</accession>
<dbReference type="GO" id="GO:0006259">
    <property type="term" value="P:DNA metabolic process"/>
    <property type="evidence" value="ECO:0007669"/>
    <property type="project" value="UniProtKB-ARBA"/>
</dbReference>
<dbReference type="PANTHER" id="PTHR37984">
    <property type="entry name" value="PROTEIN CBG26694"/>
    <property type="match status" value="1"/>
</dbReference>
<dbReference type="SUPFAM" id="SSF53098">
    <property type="entry name" value="Ribonuclease H-like"/>
    <property type="match status" value="1"/>
</dbReference>
<feature type="signal peptide" evidence="2">
    <location>
        <begin position="1"/>
        <end position="19"/>
    </location>
</feature>
<name>A0A5J4NCW4_9TREM</name>
<dbReference type="Gene3D" id="3.30.70.270">
    <property type="match status" value="1"/>
</dbReference>
<evidence type="ECO:0000256" key="1">
    <source>
        <dbReference type="SAM" id="MobiDB-lite"/>
    </source>
</evidence>
<dbReference type="SUPFAM" id="SSF56672">
    <property type="entry name" value="DNA/RNA polymerases"/>
    <property type="match status" value="1"/>
</dbReference>
<feature type="chain" id="PRO_5023904763" description="Integrase catalytic domain-containing protein" evidence="2">
    <location>
        <begin position="20"/>
        <end position="439"/>
    </location>
</feature>
<evidence type="ECO:0000256" key="2">
    <source>
        <dbReference type="SAM" id="SignalP"/>
    </source>
</evidence>
<proteinExistence type="predicted"/>
<dbReference type="Gene3D" id="3.30.420.10">
    <property type="entry name" value="Ribonuclease H-like superfamily/Ribonuclease H"/>
    <property type="match status" value="1"/>
</dbReference>
<keyword evidence="2" id="KW-0732">Signal</keyword>
<dbReference type="InterPro" id="IPR043502">
    <property type="entry name" value="DNA/RNA_pol_sf"/>
</dbReference>
<dbReference type="GO" id="GO:0003676">
    <property type="term" value="F:nucleic acid binding"/>
    <property type="evidence" value="ECO:0007669"/>
    <property type="project" value="InterPro"/>
</dbReference>
<gene>
    <name evidence="3" type="ORF">DEA37_0004150</name>
</gene>
<feature type="region of interest" description="Disordered" evidence="1">
    <location>
        <begin position="74"/>
        <end position="93"/>
    </location>
</feature>
<evidence type="ECO:0008006" key="5">
    <source>
        <dbReference type="Google" id="ProtNLM"/>
    </source>
</evidence>
<evidence type="ECO:0000313" key="3">
    <source>
        <dbReference type="EMBL" id="KAA3673302.1"/>
    </source>
</evidence>
<keyword evidence="4" id="KW-1185">Reference proteome</keyword>
<dbReference type="Proteomes" id="UP000324629">
    <property type="component" value="Unassembled WGS sequence"/>
</dbReference>